<proteinExistence type="predicted"/>
<reference evidence="1 2" key="1">
    <citation type="submission" date="2016-11" db="EMBL/GenBank/DDBJ databases">
        <title>Draft Genome Sequences of Nine Cyanobacterial Strains from Diverse Habitats.</title>
        <authorList>
            <person name="Zhu T."/>
            <person name="Hou S."/>
            <person name="Lu X."/>
            <person name="Hess W.R."/>
        </authorList>
    </citation>
    <scope>NUCLEOTIDE SEQUENCE [LARGE SCALE GENOMIC DNA]</scope>
    <source>
        <strain evidence="1 2">5.2 s.c.1</strain>
    </source>
</reference>
<name>A0A1U7HXW3_9CHRO</name>
<keyword evidence="2" id="KW-1185">Reference proteome</keyword>
<sequence length="196" mass="22287">MPAAFKNNKLIAQTSSGGRAPDVGASYVYPSANGGRYTRQTMRWGNFPGFRYEETYEHDFFLYNYDRATYLDPRNIGYPNCLPAATYWSTTWPASSRPYLDTRFGQNSKCEVDELAYTVGAAFANQLFNGITYETYIRTANGNANSDRFRLSGQIGYRSPVTNCPRDWTWCSFGKYSVVLVPAWSVNVPNTRSWVK</sequence>
<accession>A0A1U7HXW3</accession>
<dbReference type="AlphaFoldDB" id="A0A1U7HXW3"/>
<dbReference type="RefSeq" id="WP_073548205.1">
    <property type="nucleotide sequence ID" value="NZ_CAWMVK010000023.1"/>
</dbReference>
<protein>
    <submittedName>
        <fullName evidence="1">Uncharacterized protein</fullName>
    </submittedName>
</protein>
<dbReference type="STRING" id="247279.NIES1031_03970"/>
<dbReference type="Proteomes" id="UP000185984">
    <property type="component" value="Unassembled WGS sequence"/>
</dbReference>
<comment type="caution">
    <text evidence="1">The sequence shown here is derived from an EMBL/GenBank/DDBJ whole genome shotgun (WGS) entry which is preliminary data.</text>
</comment>
<dbReference type="EMBL" id="MRCC01000003">
    <property type="protein sequence ID" value="OKH28405.1"/>
    <property type="molecule type" value="Genomic_DNA"/>
</dbReference>
<evidence type="ECO:0000313" key="2">
    <source>
        <dbReference type="Proteomes" id="UP000185984"/>
    </source>
</evidence>
<gene>
    <name evidence="1" type="ORF">NIES1031_03970</name>
</gene>
<evidence type="ECO:0000313" key="1">
    <source>
        <dbReference type="EMBL" id="OKH28405.1"/>
    </source>
</evidence>
<organism evidence="1 2">
    <name type="scientific">Chroogloeocystis siderophila 5.2 s.c.1</name>
    <dbReference type="NCBI Taxonomy" id="247279"/>
    <lineage>
        <taxon>Bacteria</taxon>
        <taxon>Bacillati</taxon>
        <taxon>Cyanobacteriota</taxon>
        <taxon>Cyanophyceae</taxon>
        <taxon>Oscillatoriophycideae</taxon>
        <taxon>Chroococcales</taxon>
        <taxon>Chroococcaceae</taxon>
        <taxon>Chroogloeocystis</taxon>
    </lineage>
</organism>